<accession>A0A1E5JUP2</accession>
<sequence>MKSISEVAVIDYENYPISSKQSFVKPVPFIITNLLSKLGNIESWSFNTLSHKLHSCDVKSCYSIDGRFGADPCRLSAESQDKLMSLPFTDFIDRVLASNKENGFYYLQQGSLLTDYDELKSDWTLPSCISSKQLKAVNLWIGPEGGVSVLHYDRSNNFLIQLAGLKKVVLYDPLQCFKLYPFNILSDAHHISRIENIEQPDLIRYPRFKQTNSIEVLLKPGETLYIPPYWWHQVYSLEPTISVNIWWHALLWQKMVPAYPRFLIREIWRKFKRVKNLKLES</sequence>
<dbReference type="STRING" id="45071.Lpar_1124"/>
<gene>
    <name evidence="2" type="ORF">lpari_00748</name>
</gene>
<evidence type="ECO:0000313" key="3">
    <source>
        <dbReference type="Proteomes" id="UP000095229"/>
    </source>
</evidence>
<comment type="caution">
    <text evidence="2">The sequence shown here is derived from an EMBL/GenBank/DDBJ whole genome shotgun (WGS) entry which is preliminary data.</text>
</comment>
<dbReference type="PANTHER" id="PTHR12461:SF105">
    <property type="entry name" value="HYPOXIA-INDUCIBLE FACTOR 1-ALPHA INHIBITOR"/>
    <property type="match status" value="1"/>
</dbReference>
<organism evidence="2 3">
    <name type="scientific">Legionella parisiensis</name>
    <dbReference type="NCBI Taxonomy" id="45071"/>
    <lineage>
        <taxon>Bacteria</taxon>
        <taxon>Pseudomonadati</taxon>
        <taxon>Pseudomonadota</taxon>
        <taxon>Gammaproteobacteria</taxon>
        <taxon>Legionellales</taxon>
        <taxon>Legionellaceae</taxon>
        <taxon>Legionella</taxon>
    </lineage>
</organism>
<dbReference type="EMBL" id="LSOG01000021">
    <property type="protein sequence ID" value="OEH48256.1"/>
    <property type="molecule type" value="Genomic_DNA"/>
</dbReference>
<protein>
    <recommendedName>
        <fullName evidence="1">JmjC domain-containing protein</fullName>
    </recommendedName>
</protein>
<feature type="domain" description="JmjC" evidence="1">
    <location>
        <begin position="96"/>
        <end position="264"/>
    </location>
</feature>
<dbReference type="Pfam" id="PF13621">
    <property type="entry name" value="Cupin_8"/>
    <property type="match status" value="1"/>
</dbReference>
<dbReference type="InterPro" id="IPR003347">
    <property type="entry name" value="JmjC_dom"/>
</dbReference>
<dbReference type="Gene3D" id="2.60.120.650">
    <property type="entry name" value="Cupin"/>
    <property type="match status" value="1"/>
</dbReference>
<proteinExistence type="predicted"/>
<name>A0A1E5JUP2_9GAMM</name>
<dbReference type="SUPFAM" id="SSF51197">
    <property type="entry name" value="Clavaminate synthase-like"/>
    <property type="match status" value="1"/>
</dbReference>
<dbReference type="PANTHER" id="PTHR12461">
    <property type="entry name" value="HYPOXIA-INDUCIBLE FACTOR 1 ALPHA INHIBITOR-RELATED"/>
    <property type="match status" value="1"/>
</dbReference>
<dbReference type="AlphaFoldDB" id="A0A1E5JUP2"/>
<dbReference type="SMART" id="SM00558">
    <property type="entry name" value="JmjC"/>
    <property type="match status" value="1"/>
</dbReference>
<dbReference type="Proteomes" id="UP000095229">
    <property type="component" value="Unassembled WGS sequence"/>
</dbReference>
<dbReference type="RefSeq" id="WP_058517007.1">
    <property type="nucleotide sequence ID" value="NZ_CAAAIE010000006.1"/>
</dbReference>
<keyword evidence="3" id="KW-1185">Reference proteome</keyword>
<reference evidence="2 3" key="1">
    <citation type="submission" date="2016-02" db="EMBL/GenBank/DDBJ databases">
        <title>Secondary metabolites in Legionella.</title>
        <authorList>
            <person name="Tobias N.J."/>
            <person name="Bode H.B."/>
        </authorList>
    </citation>
    <scope>NUCLEOTIDE SEQUENCE [LARGE SCALE GENOMIC DNA]</scope>
    <source>
        <strain evidence="2 3">DSM 19216</strain>
    </source>
</reference>
<dbReference type="CDD" id="cd02208">
    <property type="entry name" value="cupin_RmlC-like"/>
    <property type="match status" value="1"/>
</dbReference>
<dbReference type="InterPro" id="IPR041667">
    <property type="entry name" value="Cupin_8"/>
</dbReference>
<evidence type="ECO:0000259" key="1">
    <source>
        <dbReference type="PROSITE" id="PS51184"/>
    </source>
</evidence>
<dbReference type="OrthoDB" id="479699at2"/>
<dbReference type="PATRIC" id="fig|45071.6.peg.1215"/>
<evidence type="ECO:0000313" key="2">
    <source>
        <dbReference type="EMBL" id="OEH48256.1"/>
    </source>
</evidence>
<dbReference type="PROSITE" id="PS51184">
    <property type="entry name" value="JMJC"/>
    <property type="match status" value="1"/>
</dbReference>